<keyword evidence="2" id="KW-1185">Reference proteome</keyword>
<sequence>MSLSPVQFRLVTLVNISGGNFLWEGSLIVHQVAAGSTPVAIALVRGKDIQIAVYDAELLRFKRAFPWNPESGQVEVSALAVDAASGLVWSTDWVSGNYVYRYRLADGEYAGKLHLRPVPQWQQGIACYRGNLFITADDGDADNQEADNLWKAPADATGTGGTVNRFHSNDLGHCRVNSRDFPGMA</sequence>
<reference evidence="1" key="2">
    <citation type="journal article" date="2013" name="Mar. Genomics">
        <title>Expression of sulfatases in Rhodopirellula baltica and the diversity of sulfatases in the genus Rhodopirellula.</title>
        <authorList>
            <person name="Wegner C.E."/>
            <person name="Richter-Heitmann T."/>
            <person name="Klindworth A."/>
            <person name="Klockow C."/>
            <person name="Richter M."/>
            <person name="Achstetter T."/>
            <person name="Glockner F.O."/>
            <person name="Harder J."/>
        </authorList>
    </citation>
    <scope>NUCLEOTIDE SEQUENCE [LARGE SCALE GENOMIC DNA]</scope>
    <source>
        <strain evidence="1">6C</strain>
    </source>
</reference>
<dbReference type="PATRIC" id="fig|1263867.3.peg.1537"/>
<name>M2B7W7_9BACT</name>
<evidence type="ECO:0000313" key="1">
    <source>
        <dbReference type="EMBL" id="EMB17823.1"/>
    </source>
</evidence>
<reference evidence="1" key="1">
    <citation type="submission" date="2012-11" db="EMBL/GenBank/DDBJ databases">
        <title>Permanent draft genomes of Rhodopirellula europaea strain SH398 and 6C.</title>
        <authorList>
            <person name="Richter M."/>
            <person name="Richter-Heitmann T."/>
            <person name="Frank C."/>
            <person name="Harder J."/>
            <person name="Glockner F.O."/>
        </authorList>
    </citation>
    <scope>NUCLEOTIDE SEQUENCE</scope>
    <source>
        <strain evidence="1">6C</strain>
    </source>
</reference>
<dbReference type="EMBL" id="ANMO01000085">
    <property type="protein sequence ID" value="EMB17823.1"/>
    <property type="molecule type" value="Genomic_DNA"/>
</dbReference>
<dbReference type="AlphaFoldDB" id="M2B7W7"/>
<dbReference type="SUPFAM" id="SSF63825">
    <property type="entry name" value="YWTD domain"/>
    <property type="match status" value="1"/>
</dbReference>
<evidence type="ECO:0000313" key="2">
    <source>
        <dbReference type="Proteomes" id="UP000011529"/>
    </source>
</evidence>
<comment type="caution">
    <text evidence="1">The sequence shown here is derived from an EMBL/GenBank/DDBJ whole genome shotgun (WGS) entry which is preliminary data.</text>
</comment>
<gene>
    <name evidence="1" type="ORF">RE6C_01454</name>
</gene>
<organism evidence="1 2">
    <name type="scientific">Rhodopirellula europaea 6C</name>
    <dbReference type="NCBI Taxonomy" id="1263867"/>
    <lineage>
        <taxon>Bacteria</taxon>
        <taxon>Pseudomonadati</taxon>
        <taxon>Planctomycetota</taxon>
        <taxon>Planctomycetia</taxon>
        <taxon>Pirellulales</taxon>
        <taxon>Pirellulaceae</taxon>
        <taxon>Rhodopirellula</taxon>
    </lineage>
</organism>
<accession>M2B7W7</accession>
<protein>
    <submittedName>
        <fullName evidence="1">Uncharacterized protein</fullName>
    </submittedName>
</protein>
<dbReference type="Proteomes" id="UP000011529">
    <property type="component" value="Unassembled WGS sequence"/>
</dbReference>
<proteinExistence type="predicted"/>